<name>A0ACC0QJR4_9HYPO</name>
<keyword evidence="2" id="KW-1185">Reference proteome</keyword>
<comment type="caution">
    <text evidence="1">The sequence shown here is derived from an EMBL/GenBank/DDBJ whole genome shotgun (WGS) entry which is preliminary data.</text>
</comment>
<evidence type="ECO:0000313" key="2">
    <source>
        <dbReference type="Proteomes" id="UP001065298"/>
    </source>
</evidence>
<sequence length="778" mass="86253">MVGRPRRASTSSVETVDEDRILWRQETSVLRTAPVDKIHGPEPVFELQDAVVLNKDGHTLENALHVGTRGPYIIRGTLIIDEPEQKTHLIMRVRHSMPIQVPKSNRYSIGEAGEGNPVIWVEGRCAWYEINPSPAYAPIYNKMCEAALLYYRIMDIYKAKKPKKAKKGKKDQLKELHSVFHEYATLIGDGSTLEEVIERCDEHAAFLISQCMQEEPDVFEWGSNPFYQWLVAKYPELVEKAEERLKNPPPVARSPSVEAKPVATLVAPSLLPSRTRSGSSAPSVARSNATPELMDVQDSPPRHRSTRSRSITQRETSSVVDLPAPSQPQRSAPAIRQPPSVQSVTRTPSVAPASSEVGGPVSNDEITPFQSVVNGVEWVYDQIGKNKKGMIMLSTLNKLFFSYKFPNFKNGESGCHKIPVEELLHYNAQALLQVLDKDKYSGHEFYSWLQAAAERPFVPVALKPSDLPYRLVPRGSRPRPSKATQPLPEAQGVVTSGLEDDLSSTPRSSSAGKSLRRPGRPSGKKSSLRLTTGSKKRLHSDIDSESEDDESRPKRSHCFSDGDEDMEVDAQASSSDDEVPREASQEPIKIVIRADKIPSTVPHGPNETWVCEEEDCGYVVRGGDVQECQQRIQRHFQEHEGQMDRVSLAMTEGTRGHLPIKYAYFPPFLILVEFPPPSPATNTTPTTTTTTTTTATTSSTFTTTTTSAIITHYQPQPPSSSPSNPPEPTVPTTGNFKSLVSRHLMEKLKKLGEKSEASQQLAVDGVALPQRIKRNLLV</sequence>
<accession>A0ACC0QJR4</accession>
<proteinExistence type="predicted"/>
<dbReference type="EMBL" id="CM046511">
    <property type="protein sequence ID" value="KAI8657547.1"/>
    <property type="molecule type" value="Genomic_DNA"/>
</dbReference>
<reference evidence="1" key="1">
    <citation type="submission" date="2022-06" db="EMBL/GenBank/DDBJ databases">
        <title>Fusarium solani species complex genomes reveal bases of compartmentalisation and animal pathogenesis.</title>
        <authorList>
            <person name="Tsai I.J."/>
        </authorList>
    </citation>
    <scope>NUCLEOTIDE SEQUENCE</scope>
    <source>
        <strain evidence="1">Fu6.1</strain>
    </source>
</reference>
<evidence type="ECO:0000313" key="1">
    <source>
        <dbReference type="EMBL" id="KAI8657547.1"/>
    </source>
</evidence>
<gene>
    <name evidence="1" type="ORF">NCS57_01132900</name>
</gene>
<protein>
    <submittedName>
        <fullName evidence="1">DNMT1-RFD domain-containing protein</fullName>
    </submittedName>
</protein>
<dbReference type="Proteomes" id="UP001065298">
    <property type="component" value="Chromosome 9"/>
</dbReference>
<organism evidence="1 2">
    <name type="scientific">Fusarium keratoplasticum</name>
    <dbReference type="NCBI Taxonomy" id="1328300"/>
    <lineage>
        <taxon>Eukaryota</taxon>
        <taxon>Fungi</taxon>
        <taxon>Dikarya</taxon>
        <taxon>Ascomycota</taxon>
        <taxon>Pezizomycotina</taxon>
        <taxon>Sordariomycetes</taxon>
        <taxon>Hypocreomycetidae</taxon>
        <taxon>Hypocreales</taxon>
        <taxon>Nectriaceae</taxon>
        <taxon>Fusarium</taxon>
        <taxon>Fusarium solani species complex</taxon>
    </lineage>
</organism>